<dbReference type="AlphaFoldDB" id="A0AAE3U4H7"/>
<name>A0AAE3U4H7_9HYPH</name>
<dbReference type="EMBL" id="JALDYZ010000008">
    <property type="protein sequence ID" value="MDI7923428.1"/>
    <property type="molecule type" value="Genomic_DNA"/>
</dbReference>
<evidence type="ECO:0000313" key="2">
    <source>
        <dbReference type="Proteomes" id="UP001161580"/>
    </source>
</evidence>
<comment type="caution">
    <text evidence="1">The sequence shown here is derived from an EMBL/GenBank/DDBJ whole genome shotgun (WGS) entry which is preliminary data.</text>
</comment>
<protein>
    <submittedName>
        <fullName evidence="1">Uncharacterized protein</fullName>
    </submittedName>
</protein>
<keyword evidence="2" id="KW-1185">Reference proteome</keyword>
<dbReference type="Proteomes" id="UP001161580">
    <property type="component" value="Unassembled WGS sequence"/>
</dbReference>
<accession>A0AAE3U4H7</accession>
<gene>
    <name evidence="1" type="ORF">MRS75_15200</name>
</gene>
<proteinExistence type="predicted"/>
<organism evidence="1 2">
    <name type="scientific">Ferirhizobium litorale</name>
    <dbReference type="NCBI Taxonomy" id="2927786"/>
    <lineage>
        <taxon>Bacteria</taxon>
        <taxon>Pseudomonadati</taxon>
        <taxon>Pseudomonadota</taxon>
        <taxon>Alphaproteobacteria</taxon>
        <taxon>Hyphomicrobiales</taxon>
        <taxon>Rhizobiaceae</taxon>
        <taxon>Ferirhizobium</taxon>
    </lineage>
</organism>
<evidence type="ECO:0000313" key="1">
    <source>
        <dbReference type="EMBL" id="MDI7923428.1"/>
    </source>
</evidence>
<dbReference type="RefSeq" id="WP_311794494.1">
    <property type="nucleotide sequence ID" value="NZ_JALDYZ010000008.1"/>
</dbReference>
<sequence length="130" mass="14964">MTAPMRLLRPETELPFRFEVGQEVSFHEMRARIVDRLRSAMGREYYQVEVLGEAYGRPHRTVLADHIEPAARDVAMRAQVAVTLAERMYKNIKAMESLLGHPIADHIGFDEFEHQLHEVKQAADHLWSAA</sequence>
<reference evidence="1" key="1">
    <citation type="submission" date="2022-03" db="EMBL/GenBank/DDBJ databases">
        <title>Fererhizobium litorale gen. nov., sp. nov., isolated from sandy sediments of the Sea of Japan seashore.</title>
        <authorList>
            <person name="Romanenko L."/>
            <person name="Kurilenko V."/>
            <person name="Otstavnykh N."/>
            <person name="Svetashev V."/>
            <person name="Tekutyeva L."/>
            <person name="Isaeva M."/>
            <person name="Mikhailov V."/>
        </authorList>
    </citation>
    <scope>NUCLEOTIDE SEQUENCE</scope>
    <source>
        <strain evidence="1">KMM 9576</strain>
    </source>
</reference>